<dbReference type="InterPro" id="IPR050493">
    <property type="entry name" value="FAD-dep_Monooxygenase_BioMet"/>
</dbReference>
<dbReference type="Gene3D" id="3.50.50.60">
    <property type="entry name" value="FAD/NAD(P)-binding domain"/>
    <property type="match status" value="2"/>
</dbReference>
<dbReference type="Proteomes" id="UP001201980">
    <property type="component" value="Unassembled WGS sequence"/>
</dbReference>
<evidence type="ECO:0000256" key="3">
    <source>
        <dbReference type="ARBA" id="ARBA00023033"/>
    </source>
</evidence>
<evidence type="ECO:0000313" key="4">
    <source>
        <dbReference type="EMBL" id="KAJ2895254.1"/>
    </source>
</evidence>
<dbReference type="AlphaFoldDB" id="A0AAD5WNB0"/>
<gene>
    <name evidence="4" type="ORF">MKZ38_006754</name>
</gene>
<dbReference type="PANTHER" id="PTHR13789">
    <property type="entry name" value="MONOOXYGENASE"/>
    <property type="match status" value="1"/>
</dbReference>
<comment type="caution">
    <text evidence="4">The sequence shown here is derived from an EMBL/GenBank/DDBJ whole genome shotgun (WGS) entry which is preliminary data.</text>
</comment>
<dbReference type="SUPFAM" id="SSF51905">
    <property type="entry name" value="FAD/NAD(P)-binding domain"/>
    <property type="match status" value="1"/>
</dbReference>
<proteinExistence type="inferred from homology"/>
<dbReference type="PANTHER" id="PTHR13789:SF314">
    <property type="entry name" value="FAD-BINDING DOMAIN-CONTAINING PROTEIN"/>
    <property type="match status" value="1"/>
</dbReference>
<protein>
    <submittedName>
        <fullName evidence="4">Uncharacterized protein</fullName>
    </submittedName>
</protein>
<organism evidence="4 5">
    <name type="scientific">Zalerion maritima</name>
    <dbReference type="NCBI Taxonomy" id="339359"/>
    <lineage>
        <taxon>Eukaryota</taxon>
        <taxon>Fungi</taxon>
        <taxon>Dikarya</taxon>
        <taxon>Ascomycota</taxon>
        <taxon>Pezizomycotina</taxon>
        <taxon>Sordariomycetes</taxon>
        <taxon>Lulworthiomycetidae</taxon>
        <taxon>Lulworthiales</taxon>
        <taxon>Lulworthiaceae</taxon>
        <taxon>Zalerion</taxon>
    </lineage>
</organism>
<evidence type="ECO:0000256" key="1">
    <source>
        <dbReference type="ARBA" id="ARBA00007992"/>
    </source>
</evidence>
<comment type="similarity">
    <text evidence="1">Belongs to the paxM FAD-dependent monooxygenase family.</text>
</comment>
<dbReference type="GO" id="GO:0004497">
    <property type="term" value="F:monooxygenase activity"/>
    <property type="evidence" value="ECO:0007669"/>
    <property type="project" value="UniProtKB-KW"/>
</dbReference>
<name>A0AAD5WNB0_9PEZI</name>
<accession>A0AAD5WNB0</accession>
<keyword evidence="3" id="KW-0503">Monooxygenase</keyword>
<sequence>MCQTKRTLTPPSRPLPSVILRAASEIKLNAIDFGGVDRVITHRQDLRAALKQAAISPNLSGESACIRTSAAAEACDCETGQVALEGRETLVAGLVVGADVIHPVDRSLRDPILQPPVIGVVALVADQKLHQASSTGSWVEEGLLEKLVESYADFPRGLKDLFSKSLEIALWHHAMLPAQGQGASQAIEDAKALAAFLSGLDLGSSTKAVNLALKRVLAVRFSRASLIQGYSRQQGKPATDKGSNEIILYLVQFMNCNYGYFGAADWEKGQREGEVAA</sequence>
<evidence type="ECO:0000313" key="5">
    <source>
        <dbReference type="Proteomes" id="UP001201980"/>
    </source>
</evidence>
<dbReference type="InterPro" id="IPR036188">
    <property type="entry name" value="FAD/NAD-bd_sf"/>
</dbReference>
<reference evidence="4" key="1">
    <citation type="submission" date="2022-07" db="EMBL/GenBank/DDBJ databases">
        <title>Draft genome sequence of Zalerion maritima ATCC 34329, a (micro)plastics degrading marine fungus.</title>
        <authorList>
            <person name="Paco A."/>
            <person name="Goncalves M.F.M."/>
            <person name="Rocha-Santos T.A.P."/>
            <person name="Alves A."/>
        </authorList>
    </citation>
    <scope>NUCLEOTIDE SEQUENCE</scope>
    <source>
        <strain evidence="4">ATCC 34329</strain>
    </source>
</reference>
<dbReference type="EMBL" id="JAKWBI020000416">
    <property type="protein sequence ID" value="KAJ2895254.1"/>
    <property type="molecule type" value="Genomic_DNA"/>
</dbReference>
<keyword evidence="5" id="KW-1185">Reference proteome</keyword>
<evidence type="ECO:0000256" key="2">
    <source>
        <dbReference type="ARBA" id="ARBA00023002"/>
    </source>
</evidence>
<keyword evidence="2" id="KW-0560">Oxidoreductase</keyword>